<evidence type="ECO:0000256" key="3">
    <source>
        <dbReference type="ARBA" id="ARBA00022989"/>
    </source>
</evidence>
<dbReference type="EMBL" id="JBJDQH010000005">
    <property type="protein sequence ID" value="MFK4266783.1"/>
    <property type="molecule type" value="Genomic_DNA"/>
</dbReference>
<dbReference type="PANTHER" id="PTHR23501">
    <property type="entry name" value="MAJOR FACILITATOR SUPERFAMILY"/>
    <property type="match status" value="1"/>
</dbReference>
<proteinExistence type="predicted"/>
<evidence type="ECO:0000256" key="2">
    <source>
        <dbReference type="ARBA" id="ARBA00022692"/>
    </source>
</evidence>
<feature type="transmembrane region" description="Helical" evidence="6">
    <location>
        <begin position="154"/>
        <end position="174"/>
    </location>
</feature>
<protein>
    <submittedName>
        <fullName evidence="8">MFS transporter</fullName>
    </submittedName>
</protein>
<dbReference type="InterPro" id="IPR020846">
    <property type="entry name" value="MFS_dom"/>
</dbReference>
<reference evidence="8 9" key="1">
    <citation type="submission" date="2024-11" db="EMBL/GenBank/DDBJ databases">
        <title>The Natural Products Discovery Center: Release of the First 8490 Sequenced Strains for Exploring Actinobacteria Biosynthetic Diversity.</title>
        <authorList>
            <person name="Kalkreuter E."/>
            <person name="Kautsar S.A."/>
            <person name="Yang D."/>
            <person name="Bader C.D."/>
            <person name="Teijaro C.N."/>
            <person name="Fluegel L."/>
            <person name="Davis C.M."/>
            <person name="Simpson J.R."/>
            <person name="Lauterbach L."/>
            <person name="Steele A.D."/>
            <person name="Gui C."/>
            <person name="Meng S."/>
            <person name="Li G."/>
            <person name="Viehrig K."/>
            <person name="Ye F."/>
            <person name="Su P."/>
            <person name="Kiefer A.F."/>
            <person name="Nichols A."/>
            <person name="Cepeda A.J."/>
            <person name="Yan W."/>
            <person name="Fan B."/>
            <person name="Jiang Y."/>
            <person name="Adhikari A."/>
            <person name="Zheng C.-J."/>
            <person name="Schuster L."/>
            <person name="Cowan T.M."/>
            <person name="Smanski M.J."/>
            <person name="Chevrette M.G."/>
            <person name="De Carvalho L.P.S."/>
            <person name="Shen B."/>
        </authorList>
    </citation>
    <scope>NUCLEOTIDE SEQUENCE [LARGE SCALE GENOMIC DNA]</scope>
    <source>
        <strain evidence="8 9">NPDC020863</strain>
    </source>
</reference>
<evidence type="ECO:0000313" key="9">
    <source>
        <dbReference type="Proteomes" id="UP001620295"/>
    </source>
</evidence>
<dbReference type="InterPro" id="IPR036259">
    <property type="entry name" value="MFS_trans_sf"/>
</dbReference>
<feature type="transmembrane region" description="Helical" evidence="6">
    <location>
        <begin position="373"/>
        <end position="395"/>
    </location>
</feature>
<dbReference type="PANTHER" id="PTHR23501:SF197">
    <property type="entry name" value="COMD"/>
    <property type="match status" value="1"/>
</dbReference>
<feature type="transmembrane region" description="Helical" evidence="6">
    <location>
        <begin position="92"/>
        <end position="111"/>
    </location>
</feature>
<dbReference type="InterPro" id="IPR011701">
    <property type="entry name" value="MFS"/>
</dbReference>
<gene>
    <name evidence="8" type="ORF">ACI2L5_17845</name>
</gene>
<dbReference type="PRINTS" id="PR01036">
    <property type="entry name" value="TCRTETB"/>
</dbReference>
<feature type="transmembrane region" description="Helical" evidence="6">
    <location>
        <begin position="348"/>
        <end position="367"/>
    </location>
</feature>
<evidence type="ECO:0000313" key="8">
    <source>
        <dbReference type="EMBL" id="MFK4266783.1"/>
    </source>
</evidence>
<evidence type="ECO:0000256" key="1">
    <source>
        <dbReference type="ARBA" id="ARBA00004651"/>
    </source>
</evidence>
<keyword evidence="2 6" id="KW-0812">Transmembrane</keyword>
<feature type="transmembrane region" description="Helical" evidence="6">
    <location>
        <begin position="284"/>
        <end position="309"/>
    </location>
</feature>
<keyword evidence="4 6" id="KW-0472">Membrane</keyword>
<organism evidence="8 9">
    <name type="scientific">Streptomyces milbemycinicus</name>
    <dbReference type="NCBI Taxonomy" id="476552"/>
    <lineage>
        <taxon>Bacteria</taxon>
        <taxon>Bacillati</taxon>
        <taxon>Actinomycetota</taxon>
        <taxon>Actinomycetes</taxon>
        <taxon>Kitasatosporales</taxon>
        <taxon>Streptomycetaceae</taxon>
        <taxon>Streptomyces</taxon>
    </lineage>
</organism>
<feature type="transmembrane region" description="Helical" evidence="6">
    <location>
        <begin position="21"/>
        <end position="49"/>
    </location>
</feature>
<feature type="transmembrane region" description="Helical" evidence="6">
    <location>
        <begin position="416"/>
        <end position="433"/>
    </location>
</feature>
<comment type="caution">
    <text evidence="8">The sequence shown here is derived from an EMBL/GenBank/DDBJ whole genome shotgun (WGS) entry which is preliminary data.</text>
</comment>
<sequence length="509" mass="51865">MNTGSDRPTMSASPTMSEGQIHLFSLGALLTMLLSLLDENIVATAAWPIAQDLDPAGGVGAIPWLITAYALAATASQPLYGKLSDTLGPRRVYLFSVLVFLLGSALCGTATHMGELIAYRALQGLGGGGLMSLTLIILATVYPPRQGSGGGGMGMGGGLVALGILAGPLLGGFLTEHLSWRWIFYVNLPLGAVSVAITLATLRLPHRATGHRVDVTGAALVTAGATGLLLVAEWGGSHYAWSSAPILALGAGSTALLIVFCWWETRVAEPILPMSLFRDPVFRIAAPLQFIGGFAVLAAPLFIVAYLQIARGVEAGDAGLRLAPVAAGVMVVMGVSGLVITRFGRYKPLLVANTAIAALALALFGTVDTHTSGLTLGLLLVLLGIGLGGVVQVVLQTAQAAAPPGSLGVITTGTRFFLMLGKACGAAVLGAVLDHRYSGHPGTAPAVHSYVLATDTVFRCAAGVMLAGLALALLIPDVRLSAPGPRPATTTPAPTSPADATADAPQPST</sequence>
<evidence type="ECO:0000256" key="5">
    <source>
        <dbReference type="SAM" id="MobiDB-lite"/>
    </source>
</evidence>
<dbReference type="Pfam" id="PF07690">
    <property type="entry name" value="MFS_1"/>
    <property type="match status" value="1"/>
</dbReference>
<evidence type="ECO:0000256" key="4">
    <source>
        <dbReference type="ARBA" id="ARBA00023136"/>
    </source>
</evidence>
<dbReference type="Gene3D" id="1.20.1720.10">
    <property type="entry name" value="Multidrug resistance protein D"/>
    <property type="match status" value="1"/>
</dbReference>
<evidence type="ECO:0000259" key="7">
    <source>
        <dbReference type="PROSITE" id="PS50850"/>
    </source>
</evidence>
<keyword evidence="3 6" id="KW-1133">Transmembrane helix</keyword>
<feature type="transmembrane region" description="Helical" evidence="6">
    <location>
        <begin position="213"/>
        <end position="232"/>
    </location>
</feature>
<feature type="domain" description="Major facilitator superfamily (MFS) profile" evidence="7">
    <location>
        <begin position="24"/>
        <end position="479"/>
    </location>
</feature>
<dbReference type="PROSITE" id="PS50850">
    <property type="entry name" value="MFS"/>
    <property type="match status" value="1"/>
</dbReference>
<dbReference type="SUPFAM" id="SSF103473">
    <property type="entry name" value="MFS general substrate transporter"/>
    <property type="match status" value="1"/>
</dbReference>
<feature type="transmembrane region" description="Helical" evidence="6">
    <location>
        <begin position="180"/>
        <end position="201"/>
    </location>
</feature>
<name>A0ABW8LLI5_9ACTN</name>
<feature type="transmembrane region" description="Helical" evidence="6">
    <location>
        <begin position="321"/>
        <end position="341"/>
    </location>
</feature>
<accession>A0ABW8LLI5</accession>
<feature type="transmembrane region" description="Helical" evidence="6">
    <location>
        <begin position="456"/>
        <end position="476"/>
    </location>
</feature>
<comment type="subcellular location">
    <subcellularLocation>
        <location evidence="1">Cell membrane</location>
        <topology evidence="1">Multi-pass membrane protein</topology>
    </subcellularLocation>
</comment>
<dbReference type="RefSeq" id="WP_358703183.1">
    <property type="nucleotide sequence ID" value="NZ_JBFACG010000009.1"/>
</dbReference>
<feature type="region of interest" description="Disordered" evidence="5">
    <location>
        <begin position="483"/>
        <end position="509"/>
    </location>
</feature>
<evidence type="ECO:0000256" key="6">
    <source>
        <dbReference type="SAM" id="Phobius"/>
    </source>
</evidence>
<feature type="compositionally biased region" description="Low complexity" evidence="5">
    <location>
        <begin position="487"/>
        <end position="509"/>
    </location>
</feature>
<feature type="transmembrane region" description="Helical" evidence="6">
    <location>
        <begin position="244"/>
        <end position="263"/>
    </location>
</feature>
<feature type="transmembrane region" description="Helical" evidence="6">
    <location>
        <begin position="117"/>
        <end position="142"/>
    </location>
</feature>
<dbReference type="Gene3D" id="1.20.1250.20">
    <property type="entry name" value="MFS general substrate transporter like domains"/>
    <property type="match status" value="1"/>
</dbReference>
<dbReference type="Proteomes" id="UP001620295">
    <property type="component" value="Unassembled WGS sequence"/>
</dbReference>
<feature type="transmembrane region" description="Helical" evidence="6">
    <location>
        <begin position="61"/>
        <end position="80"/>
    </location>
</feature>
<keyword evidence="9" id="KW-1185">Reference proteome</keyword>